<evidence type="ECO:0000313" key="1">
    <source>
        <dbReference type="EMBL" id="WOH06794.1"/>
    </source>
</evidence>
<dbReference type="CDD" id="cd09917">
    <property type="entry name" value="F-box_SF"/>
    <property type="match status" value="1"/>
</dbReference>
<reference evidence="1" key="1">
    <citation type="journal article" date="2016" name="Nat. Genet.">
        <title>A high-quality carrot genome assembly provides new insights into carotenoid accumulation and asterid genome evolution.</title>
        <authorList>
            <person name="Iorizzo M."/>
            <person name="Ellison S."/>
            <person name="Senalik D."/>
            <person name="Zeng P."/>
            <person name="Satapoomin P."/>
            <person name="Huang J."/>
            <person name="Bowman M."/>
            <person name="Iovene M."/>
            <person name="Sanseverino W."/>
            <person name="Cavagnaro P."/>
            <person name="Yildiz M."/>
            <person name="Macko-Podgorni A."/>
            <person name="Moranska E."/>
            <person name="Grzebelus E."/>
            <person name="Grzebelus D."/>
            <person name="Ashrafi H."/>
            <person name="Zheng Z."/>
            <person name="Cheng S."/>
            <person name="Spooner D."/>
            <person name="Van Deynze A."/>
            <person name="Simon P."/>
        </authorList>
    </citation>
    <scope>NUCLEOTIDE SEQUENCE</scope>
    <source>
        <tissue evidence="1">Leaf</tissue>
    </source>
</reference>
<protein>
    <submittedName>
        <fullName evidence="1">Uncharacterized protein</fullName>
    </submittedName>
</protein>
<keyword evidence="2" id="KW-1185">Reference proteome</keyword>
<evidence type="ECO:0000313" key="2">
    <source>
        <dbReference type="Proteomes" id="UP000077755"/>
    </source>
</evidence>
<dbReference type="Gramene" id="KZM92419">
    <property type="protein sequence ID" value="KZM92419"/>
    <property type="gene ID" value="DCAR_020216"/>
</dbReference>
<organism evidence="1 2">
    <name type="scientific">Daucus carota subsp. sativus</name>
    <name type="common">Carrot</name>
    <dbReference type="NCBI Taxonomy" id="79200"/>
    <lineage>
        <taxon>Eukaryota</taxon>
        <taxon>Viridiplantae</taxon>
        <taxon>Streptophyta</taxon>
        <taxon>Embryophyta</taxon>
        <taxon>Tracheophyta</taxon>
        <taxon>Spermatophyta</taxon>
        <taxon>Magnoliopsida</taxon>
        <taxon>eudicotyledons</taxon>
        <taxon>Gunneridae</taxon>
        <taxon>Pentapetalae</taxon>
        <taxon>asterids</taxon>
        <taxon>campanulids</taxon>
        <taxon>Apiales</taxon>
        <taxon>Apiaceae</taxon>
        <taxon>Apioideae</taxon>
        <taxon>Scandiceae</taxon>
        <taxon>Daucinae</taxon>
        <taxon>Daucus</taxon>
        <taxon>Daucus sect. Daucus</taxon>
    </lineage>
</organism>
<sequence length="356" mass="41474">MKRPRSDNYELSGISRETMKQDASNVNALQLYNVKTSGDYQLHRTKTTATVKSHAPNIKAKKETTIAARKADFRYWNHLPADLLRLVIDRLNYQERVRLRATCKNWNFIRYSATDLIHDIPLRTVALILMKTSTERFKPFFNFLIFWIKYQNDATVRALLEQIPIHELYHWGHVINRPDESMFTYFMTMAQRLGNHDAEFYWVCKSVVLRNHVCYDILDISYKIIQDLSTRGHMLSSLFKNMMDIYFFPKKRRHAVTAIAQMITTPTTRPQISGMILALKKIGGHIYPDTIFDNLSGSPICNAQFSNEDNHYTPDGYPVHPDQMDDFTCLQCKVALLMGCLSAYLTPSIDFYLDLF</sequence>
<dbReference type="EMBL" id="CP093348">
    <property type="protein sequence ID" value="WOH06794.1"/>
    <property type="molecule type" value="Genomic_DNA"/>
</dbReference>
<dbReference type="SUPFAM" id="SSF81383">
    <property type="entry name" value="F-box domain"/>
    <property type="match status" value="1"/>
</dbReference>
<reference evidence="1" key="2">
    <citation type="submission" date="2022-03" db="EMBL/GenBank/DDBJ databases">
        <title>Draft title - Genomic analysis of global carrot germplasm unveils the trajectory of domestication and the origin of high carotenoid orange carrot.</title>
        <authorList>
            <person name="Iorizzo M."/>
            <person name="Ellison S."/>
            <person name="Senalik D."/>
            <person name="Macko-Podgorni A."/>
            <person name="Grzebelus D."/>
            <person name="Bostan H."/>
            <person name="Rolling W."/>
            <person name="Curaba J."/>
            <person name="Simon P."/>
        </authorList>
    </citation>
    <scope>NUCLEOTIDE SEQUENCE</scope>
    <source>
        <tissue evidence="1">Leaf</tissue>
    </source>
</reference>
<dbReference type="Pfam" id="PF00646">
    <property type="entry name" value="F-box"/>
    <property type="match status" value="1"/>
</dbReference>
<dbReference type="PROSITE" id="PS50181">
    <property type="entry name" value="FBOX"/>
    <property type="match status" value="1"/>
</dbReference>
<dbReference type="AlphaFoldDB" id="A0A161YH47"/>
<proteinExistence type="predicted"/>
<name>A0A161YH47_DAUCS</name>
<dbReference type="InterPro" id="IPR036047">
    <property type="entry name" value="F-box-like_dom_sf"/>
</dbReference>
<dbReference type="Gene3D" id="1.20.1280.50">
    <property type="match status" value="1"/>
</dbReference>
<dbReference type="Proteomes" id="UP000077755">
    <property type="component" value="Chromosome 6"/>
</dbReference>
<dbReference type="InterPro" id="IPR001810">
    <property type="entry name" value="F-box_dom"/>
</dbReference>
<gene>
    <name evidence="1" type="ORF">DCAR_0626222</name>
</gene>
<accession>A0A161YH47</accession>